<dbReference type="Proteomes" id="UP001560267">
    <property type="component" value="Unassembled WGS sequence"/>
</dbReference>
<reference evidence="2 3" key="1">
    <citation type="submission" date="2024-07" db="EMBL/GenBank/DDBJ databases">
        <title>Draft Genome Sequence of Ferrimicrobium acidiphilum Strain YE2023, Isolated from a Pulp of Bioleach Reactor.</title>
        <authorList>
            <person name="Elkina Y.A."/>
            <person name="Bulaeva A.G."/>
            <person name="Beletsky A.V."/>
            <person name="Mardanov A.V."/>
        </authorList>
    </citation>
    <scope>NUCLEOTIDE SEQUENCE [LARGE SCALE GENOMIC DNA]</scope>
    <source>
        <strain evidence="2 3">YE2023</strain>
    </source>
</reference>
<evidence type="ECO:0000313" key="3">
    <source>
        <dbReference type="Proteomes" id="UP001560267"/>
    </source>
</evidence>
<accession>A0ABV3Y2C8</accession>
<feature type="compositionally biased region" description="Basic and acidic residues" evidence="1">
    <location>
        <begin position="48"/>
        <end position="68"/>
    </location>
</feature>
<evidence type="ECO:0000256" key="1">
    <source>
        <dbReference type="SAM" id="MobiDB-lite"/>
    </source>
</evidence>
<dbReference type="EMBL" id="JBFSHR010000022">
    <property type="protein sequence ID" value="MEX6429713.1"/>
    <property type="molecule type" value="Genomic_DNA"/>
</dbReference>
<organism evidence="2 3">
    <name type="scientific">Ferrimicrobium acidiphilum</name>
    <dbReference type="NCBI Taxonomy" id="121039"/>
    <lineage>
        <taxon>Bacteria</taxon>
        <taxon>Bacillati</taxon>
        <taxon>Actinomycetota</taxon>
        <taxon>Acidimicrobiia</taxon>
        <taxon>Acidimicrobiales</taxon>
        <taxon>Acidimicrobiaceae</taxon>
        <taxon>Ferrimicrobium</taxon>
    </lineage>
</organism>
<protein>
    <submittedName>
        <fullName evidence="2">Uncharacterized protein</fullName>
    </submittedName>
</protein>
<keyword evidence="3" id="KW-1185">Reference proteome</keyword>
<dbReference type="RefSeq" id="WP_298388186.1">
    <property type="nucleotide sequence ID" value="NZ_JBFSHR010000022.1"/>
</dbReference>
<gene>
    <name evidence="2" type="ORF">AB6A68_07660</name>
</gene>
<evidence type="ECO:0000313" key="2">
    <source>
        <dbReference type="EMBL" id="MEX6429713.1"/>
    </source>
</evidence>
<feature type="compositionally biased region" description="Polar residues" evidence="1">
    <location>
        <begin position="15"/>
        <end position="27"/>
    </location>
</feature>
<proteinExistence type="predicted"/>
<feature type="region of interest" description="Disordered" evidence="1">
    <location>
        <begin position="1"/>
        <end position="68"/>
    </location>
</feature>
<name>A0ABV3Y2C8_9ACTN</name>
<comment type="caution">
    <text evidence="2">The sequence shown here is derived from an EMBL/GenBank/DDBJ whole genome shotgun (WGS) entry which is preliminary data.</text>
</comment>
<sequence length="68" mass="7373">MDPSSADHSVDPQRRLSTSATHCSVSRANGAPPSPQLASRDARRRHGDRGGRQESGHENLIDERAVDL</sequence>